<comment type="caution">
    <text evidence="1">The sequence shown here is derived from an EMBL/GenBank/DDBJ whole genome shotgun (WGS) entry which is preliminary data.</text>
</comment>
<dbReference type="PANTHER" id="PTHR33116">
    <property type="entry name" value="REVERSE TRANSCRIPTASE ZINC-BINDING DOMAIN-CONTAINING PROTEIN-RELATED-RELATED"/>
    <property type="match status" value="1"/>
</dbReference>
<organism evidence="1 2">
    <name type="scientific">Dipteronia dyeriana</name>
    <dbReference type="NCBI Taxonomy" id="168575"/>
    <lineage>
        <taxon>Eukaryota</taxon>
        <taxon>Viridiplantae</taxon>
        <taxon>Streptophyta</taxon>
        <taxon>Embryophyta</taxon>
        <taxon>Tracheophyta</taxon>
        <taxon>Spermatophyta</taxon>
        <taxon>Magnoliopsida</taxon>
        <taxon>eudicotyledons</taxon>
        <taxon>Gunneridae</taxon>
        <taxon>Pentapetalae</taxon>
        <taxon>rosids</taxon>
        <taxon>malvids</taxon>
        <taxon>Sapindales</taxon>
        <taxon>Sapindaceae</taxon>
        <taxon>Hippocastanoideae</taxon>
        <taxon>Acereae</taxon>
        <taxon>Dipteronia</taxon>
    </lineage>
</organism>
<dbReference type="InterPro" id="IPR036691">
    <property type="entry name" value="Endo/exonu/phosph_ase_sf"/>
</dbReference>
<name>A0AAD9X2Y7_9ROSI</name>
<accession>A0AAD9X2Y7</accession>
<dbReference type="SUPFAM" id="SSF56219">
    <property type="entry name" value="DNase I-like"/>
    <property type="match status" value="1"/>
</dbReference>
<sequence>MLLKRLSELFNLPWLCCGDFNEISAISKKKGGNDKPYYLLSAFRETLNFCEFRDLGFKGPPFTWWTRRGGNDAIFERLDSVLGLASWCDLFPSYLVRHLSYWGFDHRPLFIEFDSVADDMNWLLLAPFTSSVIMVAVDDMSPSKALGRDGIPVFFYQKFWKLLGQSACIPGRLITNNAIVLFECVHKLRRMTSKKQVGFALKLDMSKAYDRVKWIFLEAIMNRLGFHVDWTANILLYVTSVRYWVLKCLTVYEEASGQSVNLDKSCVAFNLSLDFNICIRLGSILGVWIVGCHKKYLGLPISIGCSKYVAFESIRDRVWKRFQAWKGKLVSVGGKKVLLEVVIQAIPTYTMTCFKLPVALCKELVRICDCFWWGSTDMYTKIHWSSWDRLYSLKVKDGLGFRDIQSFNRAMLANQCWRLISNPDSLTARVLRSKSGKTGVAIIIRDHKESDVARVIKLFSNHIVPCPEMGAIIRNSLALGVSVNLLEVEAVRRGANSVAHSLAQLAHSLDGSVVWLEELPTDVARLVRVDSASFGCFA</sequence>
<evidence type="ECO:0008006" key="3">
    <source>
        <dbReference type="Google" id="ProtNLM"/>
    </source>
</evidence>
<gene>
    <name evidence="1" type="ORF">Ddye_011672</name>
</gene>
<dbReference type="PANTHER" id="PTHR33116:SF86">
    <property type="entry name" value="REVERSE TRANSCRIPTASE DOMAIN-CONTAINING PROTEIN"/>
    <property type="match status" value="1"/>
</dbReference>
<reference evidence="1" key="1">
    <citation type="journal article" date="2023" name="Plant J.">
        <title>Genome sequences and population genomics provide insights into the demographic history, inbreeding, and mutation load of two 'living fossil' tree species of Dipteronia.</title>
        <authorList>
            <person name="Feng Y."/>
            <person name="Comes H.P."/>
            <person name="Chen J."/>
            <person name="Zhu S."/>
            <person name="Lu R."/>
            <person name="Zhang X."/>
            <person name="Li P."/>
            <person name="Qiu J."/>
            <person name="Olsen K.M."/>
            <person name="Qiu Y."/>
        </authorList>
    </citation>
    <scope>NUCLEOTIDE SEQUENCE</scope>
    <source>
        <strain evidence="1">KIB01</strain>
    </source>
</reference>
<evidence type="ECO:0000313" key="1">
    <source>
        <dbReference type="EMBL" id="KAK2651816.1"/>
    </source>
</evidence>
<dbReference type="EMBL" id="JANJYI010000004">
    <property type="protein sequence ID" value="KAK2651816.1"/>
    <property type="molecule type" value="Genomic_DNA"/>
</dbReference>
<protein>
    <recommendedName>
        <fullName evidence="3">Reverse transcriptase</fullName>
    </recommendedName>
</protein>
<dbReference type="Gene3D" id="3.60.10.10">
    <property type="entry name" value="Endonuclease/exonuclease/phosphatase"/>
    <property type="match status" value="1"/>
</dbReference>
<keyword evidence="2" id="KW-1185">Reference proteome</keyword>
<dbReference type="AlphaFoldDB" id="A0AAD9X2Y7"/>
<proteinExistence type="predicted"/>
<dbReference type="Proteomes" id="UP001280121">
    <property type="component" value="Unassembled WGS sequence"/>
</dbReference>
<evidence type="ECO:0000313" key="2">
    <source>
        <dbReference type="Proteomes" id="UP001280121"/>
    </source>
</evidence>